<protein>
    <recommendedName>
        <fullName evidence="3">Flagellar hook-length control protein-like C-terminal domain-containing protein</fullName>
    </recommendedName>
</protein>
<evidence type="ECO:0000256" key="1">
    <source>
        <dbReference type="SAM" id="Coils"/>
    </source>
</evidence>
<dbReference type="RefSeq" id="WP_110517680.1">
    <property type="nucleotide sequence ID" value="NZ_PDOF01000001.1"/>
</dbReference>
<feature type="coiled-coil region" evidence="1">
    <location>
        <begin position="266"/>
        <end position="293"/>
    </location>
</feature>
<comment type="caution">
    <text evidence="4">The sequence shown here is derived from an EMBL/GenBank/DDBJ whole genome shotgun (WGS) entry which is preliminary data.</text>
</comment>
<feature type="compositionally biased region" description="Basic and acidic residues" evidence="2">
    <location>
        <begin position="405"/>
        <end position="419"/>
    </location>
</feature>
<dbReference type="PANTHER" id="PTHR37533:SF2">
    <property type="entry name" value="FLAGELLAR HOOK-LENGTH CONTROL PROTEIN"/>
    <property type="match status" value="1"/>
</dbReference>
<gene>
    <name evidence="4" type="ORF">CR205_05345</name>
</gene>
<feature type="region of interest" description="Disordered" evidence="2">
    <location>
        <begin position="366"/>
        <end position="419"/>
    </location>
</feature>
<feature type="compositionally biased region" description="Acidic residues" evidence="2">
    <location>
        <begin position="393"/>
        <end position="404"/>
    </location>
</feature>
<reference evidence="4 5" key="1">
    <citation type="submission" date="2017-10" db="EMBL/GenBank/DDBJ databases">
        <title>Bacillus sp. nov., a halophilic bacterium isolated from a Yangshapao Lake.</title>
        <authorList>
            <person name="Wang H."/>
        </authorList>
    </citation>
    <scope>NUCLEOTIDE SEQUENCE [LARGE SCALE GENOMIC DNA]</scope>
    <source>
        <strain evidence="4 5">YSP-3</strain>
    </source>
</reference>
<evidence type="ECO:0000256" key="2">
    <source>
        <dbReference type="SAM" id="MobiDB-lite"/>
    </source>
</evidence>
<evidence type="ECO:0000313" key="4">
    <source>
        <dbReference type="EMBL" id="PYZ98022.1"/>
    </source>
</evidence>
<accession>A0A2W0HLP8</accession>
<name>A0A2W0HLP8_9BACI</name>
<evidence type="ECO:0000313" key="5">
    <source>
        <dbReference type="Proteomes" id="UP000248066"/>
    </source>
</evidence>
<feature type="region of interest" description="Disordered" evidence="2">
    <location>
        <begin position="187"/>
        <end position="247"/>
    </location>
</feature>
<dbReference type="EMBL" id="PDOF01000001">
    <property type="protein sequence ID" value="PYZ98022.1"/>
    <property type="molecule type" value="Genomic_DNA"/>
</dbReference>
<dbReference type="CDD" id="cd17470">
    <property type="entry name" value="T3SS_Flik_C"/>
    <property type="match status" value="1"/>
</dbReference>
<dbReference type="InterPro" id="IPR021136">
    <property type="entry name" value="Flagellar_hook_control-like_C"/>
</dbReference>
<organism evidence="4 5">
    <name type="scientific">Alteribacter lacisalsi</name>
    <dbReference type="NCBI Taxonomy" id="2045244"/>
    <lineage>
        <taxon>Bacteria</taxon>
        <taxon>Bacillati</taxon>
        <taxon>Bacillota</taxon>
        <taxon>Bacilli</taxon>
        <taxon>Bacillales</taxon>
        <taxon>Bacillaceae</taxon>
        <taxon>Alteribacter</taxon>
    </lineage>
</organism>
<dbReference type="PANTHER" id="PTHR37533">
    <property type="entry name" value="FLAGELLAR HOOK-LENGTH CONTROL PROTEIN"/>
    <property type="match status" value="1"/>
</dbReference>
<feature type="compositionally biased region" description="Basic and acidic residues" evidence="2">
    <location>
        <begin position="200"/>
        <end position="213"/>
    </location>
</feature>
<dbReference type="AlphaFoldDB" id="A0A2W0HLP8"/>
<keyword evidence="1" id="KW-0175">Coiled coil</keyword>
<dbReference type="OrthoDB" id="2112988at2"/>
<proteinExistence type="predicted"/>
<dbReference type="Gene3D" id="3.30.750.140">
    <property type="match status" value="1"/>
</dbReference>
<dbReference type="InterPro" id="IPR052563">
    <property type="entry name" value="FliK"/>
</dbReference>
<feature type="domain" description="Flagellar hook-length control protein-like C-terminal" evidence="3">
    <location>
        <begin position="295"/>
        <end position="368"/>
    </location>
</feature>
<dbReference type="Pfam" id="PF02120">
    <property type="entry name" value="Flg_hook"/>
    <property type="match status" value="1"/>
</dbReference>
<sequence length="419" mass="46659">MNILLAGMARETSLHPLQKTHSCSSSGMFPDLLVRFTETKCPSSLKEPSADLVTAECADDQSLERLLDLLDHLCGPVDVTDFENLLITNPVDQAVRKEWEGLIESEQPLADLRKVDLPAELKLAVAAAALEELVEDLLHGHSIQDEVTEAVTLTAMLVSLQHTDQSHAVKGTLDRLNGFLQQMHRELPERDQPTSTLSEQHTRSKPVVDDERQAVPNSRNSHSGYAPILRSLLGGGTGDQKDEPVRLQPLDGARPLAPLMPQVQQHAVLAGEAQQQEDRIRRLIRQFESALSQRAFSPEGVQRLAIRLHPEHLGRMDVVIIRQGGSITAKIAVSAPLTKDAAEQNLHQLRQAFLNQNLNVERIEISQMPGVREDGGKEREQSQSRKENRSDHIEDDERDSGDEEDRFRTILENTLDTKA</sequence>
<keyword evidence="5" id="KW-1185">Reference proteome</keyword>
<feature type="compositionally biased region" description="Basic and acidic residues" evidence="2">
    <location>
        <begin position="371"/>
        <end position="392"/>
    </location>
</feature>
<dbReference type="Proteomes" id="UP000248066">
    <property type="component" value="Unassembled WGS sequence"/>
</dbReference>
<evidence type="ECO:0000259" key="3">
    <source>
        <dbReference type="Pfam" id="PF02120"/>
    </source>
</evidence>
<dbReference type="InterPro" id="IPR038610">
    <property type="entry name" value="FliK-like_C_sf"/>
</dbReference>